<dbReference type="InterPro" id="IPR021255">
    <property type="entry name" value="DUF2807"/>
</dbReference>
<dbReference type="Proteomes" id="UP000262802">
    <property type="component" value="Chromosome"/>
</dbReference>
<feature type="chain" id="PRO_5017566469" evidence="1">
    <location>
        <begin position="28"/>
        <end position="247"/>
    </location>
</feature>
<evidence type="ECO:0000256" key="1">
    <source>
        <dbReference type="SAM" id="SignalP"/>
    </source>
</evidence>
<reference evidence="3 4" key="1">
    <citation type="submission" date="2018-09" db="EMBL/GenBank/DDBJ databases">
        <title>Hymenobacter medium sp. nov., isolated from R2A medium.</title>
        <authorList>
            <person name="Yingchao G."/>
        </authorList>
    </citation>
    <scope>NUCLEOTIDE SEQUENCE [LARGE SCALE GENOMIC DNA]</scope>
    <source>
        <strain evidence="4">sh-6</strain>
    </source>
</reference>
<evidence type="ECO:0000259" key="2">
    <source>
        <dbReference type="Pfam" id="PF10988"/>
    </source>
</evidence>
<keyword evidence="4" id="KW-1185">Reference proteome</keyword>
<dbReference type="PANTHER" id="PTHR39200">
    <property type="entry name" value="HYPOTHETICAL EXPORTED PROTEIN"/>
    <property type="match status" value="1"/>
</dbReference>
<feature type="domain" description="Putative auto-transporter adhesin head GIN" evidence="2">
    <location>
        <begin position="47"/>
        <end position="232"/>
    </location>
</feature>
<feature type="signal peptide" evidence="1">
    <location>
        <begin position="1"/>
        <end position="27"/>
    </location>
</feature>
<dbReference type="KEGG" id="hyh:D3Y59_14565"/>
<dbReference type="AlphaFoldDB" id="A0A3B7R228"/>
<sequence>MKTFLLPLLTLPLALLAAAPVYWPAPAAVASTFSRPESTREVRQVPAFTRLSLATSAELVLVQGNVQKVELVGNPDDLRTIETTVKDGRLRIGQPDGNWKNWRGFSAPVKVYVTMPRVEALGVSGSGSIEAAQPLRAAALDLSVSGSGALRVAVATEQLKASVSGSGSLRLSGTSPAAAMHISGSGRIEAAGLQTASCTAHVSGSGNCRVGVAQTLEARISGSGSIYYTGAPRITTHISGSGRVRKG</sequence>
<dbReference type="PANTHER" id="PTHR39200:SF1">
    <property type="entry name" value="AUTO-TRANSPORTER ADHESIN HEAD GIN DOMAIN-CONTAINING PROTEIN-RELATED"/>
    <property type="match status" value="1"/>
</dbReference>
<dbReference type="RefSeq" id="WP_119445705.1">
    <property type="nucleotide sequence ID" value="NZ_CP032317.1"/>
</dbReference>
<dbReference type="Pfam" id="PF10988">
    <property type="entry name" value="DUF2807"/>
    <property type="match status" value="1"/>
</dbReference>
<dbReference type="EMBL" id="CP032317">
    <property type="protein sequence ID" value="AYA38154.1"/>
    <property type="molecule type" value="Genomic_DNA"/>
</dbReference>
<protein>
    <submittedName>
        <fullName evidence="3">DUF2807 domain-containing protein</fullName>
    </submittedName>
</protein>
<organism evidence="3 4">
    <name type="scientific">Hymenobacter oligotrophus</name>
    <dbReference type="NCBI Taxonomy" id="2319843"/>
    <lineage>
        <taxon>Bacteria</taxon>
        <taxon>Pseudomonadati</taxon>
        <taxon>Bacteroidota</taxon>
        <taxon>Cytophagia</taxon>
        <taxon>Cytophagales</taxon>
        <taxon>Hymenobacteraceae</taxon>
        <taxon>Hymenobacter</taxon>
    </lineage>
</organism>
<evidence type="ECO:0000313" key="3">
    <source>
        <dbReference type="EMBL" id="AYA38154.1"/>
    </source>
</evidence>
<name>A0A3B7R228_9BACT</name>
<gene>
    <name evidence="3" type="ORF">D3Y59_14565</name>
</gene>
<keyword evidence="1" id="KW-0732">Signal</keyword>
<dbReference type="OrthoDB" id="680270at2"/>
<accession>A0A3B7R228</accession>
<dbReference type="Gene3D" id="2.160.20.120">
    <property type="match status" value="1"/>
</dbReference>
<evidence type="ECO:0000313" key="4">
    <source>
        <dbReference type="Proteomes" id="UP000262802"/>
    </source>
</evidence>
<proteinExistence type="predicted"/>